<dbReference type="PROSITE" id="PS50005">
    <property type="entry name" value="TPR"/>
    <property type="match status" value="1"/>
</dbReference>
<feature type="repeat" description="TPR" evidence="2">
    <location>
        <begin position="239"/>
        <end position="272"/>
    </location>
</feature>
<evidence type="ECO:0000256" key="2">
    <source>
        <dbReference type="PROSITE-ProRule" id="PRU00339"/>
    </source>
</evidence>
<keyword evidence="1" id="KW-0597">Phosphoprotein</keyword>
<name>A0A7X4LLT0_9VIBR</name>
<dbReference type="Proteomes" id="UP000462621">
    <property type="component" value="Unassembled WGS sequence"/>
</dbReference>
<feature type="modified residue" description="4-aspartylphosphate" evidence="1">
    <location>
        <position position="67"/>
    </location>
</feature>
<dbReference type="SUPFAM" id="SSF48452">
    <property type="entry name" value="TPR-like"/>
    <property type="match status" value="1"/>
</dbReference>
<evidence type="ECO:0000259" key="3">
    <source>
        <dbReference type="PROSITE" id="PS50110"/>
    </source>
</evidence>
<comment type="caution">
    <text evidence="4">The sequence shown here is derived from an EMBL/GenBank/DDBJ whole genome shotgun (WGS) entry which is preliminary data.</text>
</comment>
<evidence type="ECO:0000256" key="1">
    <source>
        <dbReference type="PROSITE-ProRule" id="PRU00169"/>
    </source>
</evidence>
<dbReference type="Gene3D" id="1.25.40.10">
    <property type="entry name" value="Tetratricopeptide repeat domain"/>
    <property type="match status" value="1"/>
</dbReference>
<dbReference type="EMBL" id="WEKT01000020">
    <property type="protein sequence ID" value="MZI93916.1"/>
    <property type="molecule type" value="Genomic_DNA"/>
</dbReference>
<sequence length="559" mass="64465">MAYKELKISHLKTLIVDRSDFSLTNIRSILHKISITDVKIEKKIDAAETLIKKSIEDHYLYDLIIVDYDISKFLTPKKVEKFLQIISPRSCLVLTSADHSKENIIRMLENEPDDILLKPYRIDILKNRLRNNARNVIVTGDLRKALEQRNSKEILEAIHEIERHNEYGISSTWLNKLKIKATYDDQLYEKTITAAEHFLSYSEAEWARNYLCRSLVKESFYDKAIQEAKIGRRKYPMSTNFCVVMGQAFLMKGDIKQAEIQFRKAAAINPDCIDASLGLVESIGQHDNVDKLVKRYEKLFNQVEGTIYDNVDYYIDYANALKELSDVSVIGEQMTHLMLADEILKKGKANFPNESIVDINIKLQEVARDIIECRTNNALNMLNDIVDSHQEDIISSVSTTANVAFMYDVLCEKDRLDKFLTELELSELQLFNGVSNATRIKQLTLQRYASRRKGTGLSGKDYAALKEEINNFLHQNDYDMAAVKLKELLDYGKYVPSLILFYLKLRVVGCIHKSFNRRSVAAYNDALNFARNNLRHERDLHQLDMIVKSYKSDRVKASA</sequence>
<evidence type="ECO:0000313" key="4">
    <source>
        <dbReference type="EMBL" id="MZI93916.1"/>
    </source>
</evidence>
<dbReference type="SUPFAM" id="SSF52172">
    <property type="entry name" value="CheY-like"/>
    <property type="match status" value="1"/>
</dbReference>
<keyword evidence="5" id="KW-1185">Reference proteome</keyword>
<feature type="domain" description="Response regulatory" evidence="3">
    <location>
        <begin position="12"/>
        <end position="133"/>
    </location>
</feature>
<dbReference type="GO" id="GO:0000160">
    <property type="term" value="P:phosphorelay signal transduction system"/>
    <property type="evidence" value="ECO:0007669"/>
    <property type="project" value="InterPro"/>
</dbReference>
<organism evidence="4 5">
    <name type="scientific">Vibrio eleionomae</name>
    <dbReference type="NCBI Taxonomy" id="2653505"/>
    <lineage>
        <taxon>Bacteria</taxon>
        <taxon>Pseudomonadati</taxon>
        <taxon>Pseudomonadota</taxon>
        <taxon>Gammaproteobacteria</taxon>
        <taxon>Vibrionales</taxon>
        <taxon>Vibrionaceae</taxon>
        <taxon>Vibrio</taxon>
    </lineage>
</organism>
<proteinExistence type="predicted"/>
<dbReference type="InterPro" id="IPR001789">
    <property type="entry name" value="Sig_transdc_resp-reg_receiver"/>
</dbReference>
<gene>
    <name evidence="4" type="ORF">F9817_12000</name>
</gene>
<dbReference type="PROSITE" id="PS50110">
    <property type="entry name" value="RESPONSE_REGULATORY"/>
    <property type="match status" value="1"/>
</dbReference>
<dbReference type="InterPro" id="IPR019734">
    <property type="entry name" value="TPR_rpt"/>
</dbReference>
<accession>A0A7X4LLT0</accession>
<keyword evidence="2" id="KW-0802">TPR repeat</keyword>
<dbReference type="InterPro" id="IPR011990">
    <property type="entry name" value="TPR-like_helical_dom_sf"/>
</dbReference>
<protein>
    <recommendedName>
        <fullName evidence="3">Response regulatory domain-containing protein</fullName>
    </recommendedName>
</protein>
<evidence type="ECO:0000313" key="5">
    <source>
        <dbReference type="Proteomes" id="UP000462621"/>
    </source>
</evidence>
<reference evidence="4 5" key="1">
    <citation type="submission" date="2019-10" db="EMBL/GenBank/DDBJ databases">
        <title>Vibrio sp. nov. isolated from a shrimp pond.</title>
        <authorList>
            <person name="Gomez-Gil B."/>
            <person name="Enciso-Ibarra J."/>
            <person name="Enciso-Ibarra K."/>
            <person name="Bolan-Mejia C."/>
        </authorList>
    </citation>
    <scope>NUCLEOTIDE SEQUENCE [LARGE SCALE GENOMIC DNA]</scope>
    <source>
        <strain evidence="4 5">CAIM 722</strain>
    </source>
</reference>
<dbReference type="AlphaFoldDB" id="A0A7X4LLT0"/>
<dbReference type="InterPro" id="IPR011006">
    <property type="entry name" value="CheY-like_superfamily"/>
</dbReference>
<dbReference type="RefSeq" id="WP_161155823.1">
    <property type="nucleotide sequence ID" value="NZ_WEKT01000020.1"/>
</dbReference>
<dbReference type="Gene3D" id="3.40.50.2300">
    <property type="match status" value="1"/>
</dbReference>